<dbReference type="Gene3D" id="3.90.180.10">
    <property type="entry name" value="Medium-chain alcohol dehydrogenases, catalytic domain"/>
    <property type="match status" value="1"/>
</dbReference>
<comment type="cofactor">
    <cofactor evidence="1">
        <name>Zn(2+)</name>
        <dbReference type="ChEBI" id="CHEBI:29105"/>
    </cofactor>
</comment>
<keyword evidence="3" id="KW-0479">Metal-binding</keyword>
<dbReference type="Gene3D" id="3.40.50.720">
    <property type="entry name" value="NAD(P)-binding Rossmann-like Domain"/>
    <property type="match status" value="1"/>
</dbReference>
<evidence type="ECO:0000313" key="8">
    <source>
        <dbReference type="Proteomes" id="UP000703038"/>
    </source>
</evidence>
<keyword evidence="4" id="KW-0862">Zinc</keyword>
<keyword evidence="5" id="KW-0560">Oxidoreductase</keyword>
<evidence type="ECO:0000256" key="3">
    <source>
        <dbReference type="ARBA" id="ARBA00022723"/>
    </source>
</evidence>
<protein>
    <submittedName>
        <fullName evidence="7">Threonine dehydrogenase-like Zn-dependent dehydrogenase</fullName>
    </submittedName>
</protein>
<keyword evidence="8" id="KW-1185">Reference proteome</keyword>
<dbReference type="SUPFAM" id="SSF51735">
    <property type="entry name" value="NAD(P)-binding Rossmann-fold domains"/>
    <property type="match status" value="1"/>
</dbReference>
<dbReference type="InterPro" id="IPR013149">
    <property type="entry name" value="ADH-like_C"/>
</dbReference>
<evidence type="ECO:0000256" key="1">
    <source>
        <dbReference type="ARBA" id="ARBA00001947"/>
    </source>
</evidence>
<evidence type="ECO:0000313" key="7">
    <source>
        <dbReference type="EMBL" id="MBM7417402.1"/>
    </source>
</evidence>
<organism evidence="7 8">
    <name type="scientific">Rhodococcoides corynebacterioides</name>
    <dbReference type="NCBI Taxonomy" id="53972"/>
    <lineage>
        <taxon>Bacteria</taxon>
        <taxon>Bacillati</taxon>
        <taxon>Actinomycetota</taxon>
        <taxon>Actinomycetes</taxon>
        <taxon>Mycobacteriales</taxon>
        <taxon>Nocardiaceae</taxon>
        <taxon>Rhodococcoides</taxon>
    </lineage>
</organism>
<evidence type="ECO:0000256" key="4">
    <source>
        <dbReference type="ARBA" id="ARBA00022833"/>
    </source>
</evidence>
<comment type="caution">
    <text evidence="7">The sequence shown here is derived from an EMBL/GenBank/DDBJ whole genome shotgun (WGS) entry which is preliminary data.</text>
</comment>
<dbReference type="PANTHER" id="PTHR43350:SF19">
    <property type="entry name" value="D-GULOSIDE 3-DEHYDROGENASE"/>
    <property type="match status" value="1"/>
</dbReference>
<dbReference type="EMBL" id="JAFBBK010000001">
    <property type="protein sequence ID" value="MBM7417402.1"/>
    <property type="molecule type" value="Genomic_DNA"/>
</dbReference>
<dbReference type="Proteomes" id="UP000703038">
    <property type="component" value="Unassembled WGS sequence"/>
</dbReference>
<dbReference type="PANTHER" id="PTHR43350">
    <property type="entry name" value="NAD-DEPENDENT ALCOHOL DEHYDROGENASE"/>
    <property type="match status" value="1"/>
</dbReference>
<feature type="domain" description="Alcohol dehydrogenase-like C-terminal" evidence="6">
    <location>
        <begin position="65"/>
        <end position="197"/>
    </location>
</feature>
<evidence type="ECO:0000256" key="2">
    <source>
        <dbReference type="ARBA" id="ARBA00008072"/>
    </source>
</evidence>
<evidence type="ECO:0000259" key="6">
    <source>
        <dbReference type="Pfam" id="PF00107"/>
    </source>
</evidence>
<gene>
    <name evidence="7" type="ORF">JOE42_004135</name>
</gene>
<sequence length="238" mass="24813">MSRDGSLAEFFTVPDARRNLAPIPDGVEDWAAVCAADSLCTGTSAYEQAALPLGGVVAVFGQGHVGLGATAGGRVSGAGLVVTVKARAGGEDVSRAMGADVCLNLAEHDVVAEIDRLTEGHGVDVAVEASGVRGSFPRAVEVTRLGGVISVLSSYNGPPDAELSIPLAHWGWGVGDKTVLSTFARTGNERLGRVLRLVSTGRLDPAPMITHRYRFDEVDQAVADLRARRGVIKPLITF</sequence>
<reference evidence="7 8" key="1">
    <citation type="submission" date="2021-01" db="EMBL/GenBank/DDBJ databases">
        <title>Genomics of switchgrass bacterial isolates.</title>
        <authorList>
            <person name="Shade A."/>
        </authorList>
    </citation>
    <scope>NUCLEOTIDE SEQUENCE [LARGE SCALE GENOMIC DNA]</scope>
    <source>
        <strain evidence="7 8">PvP111</strain>
    </source>
</reference>
<dbReference type="Pfam" id="PF00107">
    <property type="entry name" value="ADH_zinc_N"/>
    <property type="match status" value="1"/>
</dbReference>
<evidence type="ECO:0000256" key="5">
    <source>
        <dbReference type="ARBA" id="ARBA00023002"/>
    </source>
</evidence>
<comment type="similarity">
    <text evidence="2">Belongs to the zinc-containing alcohol dehydrogenase family.</text>
</comment>
<dbReference type="InterPro" id="IPR036291">
    <property type="entry name" value="NAD(P)-bd_dom_sf"/>
</dbReference>
<proteinExistence type="inferred from homology"/>
<name>A0ABS2KZN8_9NOCA</name>
<accession>A0ABS2KZN8</accession>